<evidence type="ECO:0000313" key="11">
    <source>
        <dbReference type="EMBL" id="SFF91012.1"/>
    </source>
</evidence>
<keyword evidence="12" id="KW-1185">Reference proteome</keyword>
<dbReference type="InterPro" id="IPR035906">
    <property type="entry name" value="MetI-like_sf"/>
</dbReference>
<dbReference type="RefSeq" id="WP_245752119.1">
    <property type="nucleotide sequence ID" value="NZ_FOOK01000008.1"/>
</dbReference>
<keyword evidence="5 9" id="KW-0812">Transmembrane</keyword>
<dbReference type="InterPro" id="IPR010065">
    <property type="entry name" value="AA_ABC_transptr_permease_3TM"/>
</dbReference>
<feature type="domain" description="ABC transmembrane type-1" evidence="10">
    <location>
        <begin position="23"/>
        <end position="212"/>
    </location>
</feature>
<comment type="similarity">
    <text evidence="2">Belongs to the binding-protein-dependent transport system permease family. HisMQ subfamily.</text>
</comment>
<sequence>MNRNFDLDWSAAVDAMPLLLEGARLTLVISVVGLFFGFLIGLAAGLARTSGNRILSGISAVYVELIRGTPILVQAIWIYFALPIALGMEIERLTAAIAAIAVNSGAYIAEIVRGSIQSVPKGQVEAGRSLGLTQAQTFWHVVWPQAFRRMIPPLGNQLIISLKDTSILTIIGVAEIVRQAQQVVASNFRAFEVYTTAALLYFVMTLTISLILRGMERRLNVG</sequence>
<evidence type="ECO:0000256" key="3">
    <source>
        <dbReference type="ARBA" id="ARBA00022448"/>
    </source>
</evidence>
<proteinExistence type="inferred from homology"/>
<keyword evidence="3 9" id="KW-0813">Transport</keyword>
<dbReference type="GO" id="GO:0022857">
    <property type="term" value="F:transmembrane transporter activity"/>
    <property type="evidence" value="ECO:0007669"/>
    <property type="project" value="InterPro"/>
</dbReference>
<dbReference type="Proteomes" id="UP000198661">
    <property type="component" value="Unassembled WGS sequence"/>
</dbReference>
<dbReference type="PANTHER" id="PTHR30614:SF20">
    <property type="entry name" value="GLUTAMINE TRANSPORT SYSTEM PERMEASE PROTEIN GLNP"/>
    <property type="match status" value="1"/>
</dbReference>
<dbReference type="AlphaFoldDB" id="A0A1I2MHT9"/>
<feature type="transmembrane region" description="Helical" evidence="9">
    <location>
        <begin position="59"/>
        <end position="80"/>
    </location>
</feature>
<feature type="transmembrane region" description="Helical" evidence="9">
    <location>
        <begin position="25"/>
        <end position="47"/>
    </location>
</feature>
<evidence type="ECO:0000259" key="10">
    <source>
        <dbReference type="PROSITE" id="PS50928"/>
    </source>
</evidence>
<dbReference type="InterPro" id="IPR043429">
    <property type="entry name" value="ArtM/GltK/GlnP/TcyL/YhdX-like"/>
</dbReference>
<keyword evidence="8 9" id="KW-0472">Membrane</keyword>
<dbReference type="PROSITE" id="PS50928">
    <property type="entry name" value="ABC_TM1"/>
    <property type="match status" value="1"/>
</dbReference>
<evidence type="ECO:0000256" key="5">
    <source>
        <dbReference type="ARBA" id="ARBA00022692"/>
    </source>
</evidence>
<dbReference type="Gene3D" id="1.10.3720.10">
    <property type="entry name" value="MetI-like"/>
    <property type="match status" value="1"/>
</dbReference>
<accession>A0A1I2MHT9</accession>
<dbReference type="GO" id="GO:0043190">
    <property type="term" value="C:ATP-binding cassette (ABC) transporter complex"/>
    <property type="evidence" value="ECO:0007669"/>
    <property type="project" value="InterPro"/>
</dbReference>
<keyword evidence="7 9" id="KW-1133">Transmembrane helix</keyword>
<dbReference type="PANTHER" id="PTHR30614">
    <property type="entry name" value="MEMBRANE COMPONENT OF AMINO ACID ABC TRANSPORTER"/>
    <property type="match status" value="1"/>
</dbReference>
<dbReference type="SUPFAM" id="SSF161098">
    <property type="entry name" value="MetI-like"/>
    <property type="match status" value="1"/>
</dbReference>
<evidence type="ECO:0000256" key="1">
    <source>
        <dbReference type="ARBA" id="ARBA00004651"/>
    </source>
</evidence>
<evidence type="ECO:0000256" key="8">
    <source>
        <dbReference type="ARBA" id="ARBA00023136"/>
    </source>
</evidence>
<organism evidence="11 12">
    <name type="scientific">Planifilum fulgidum</name>
    <dbReference type="NCBI Taxonomy" id="201973"/>
    <lineage>
        <taxon>Bacteria</taxon>
        <taxon>Bacillati</taxon>
        <taxon>Bacillota</taxon>
        <taxon>Bacilli</taxon>
        <taxon>Bacillales</taxon>
        <taxon>Thermoactinomycetaceae</taxon>
        <taxon>Planifilum</taxon>
    </lineage>
</organism>
<name>A0A1I2MHT9_9BACL</name>
<dbReference type="CDD" id="cd06261">
    <property type="entry name" value="TM_PBP2"/>
    <property type="match status" value="1"/>
</dbReference>
<evidence type="ECO:0000256" key="9">
    <source>
        <dbReference type="RuleBase" id="RU363032"/>
    </source>
</evidence>
<gene>
    <name evidence="11" type="ORF">SAMN04488025_10874</name>
</gene>
<feature type="transmembrane region" description="Helical" evidence="9">
    <location>
        <begin position="193"/>
        <end position="212"/>
    </location>
</feature>
<dbReference type="Pfam" id="PF00528">
    <property type="entry name" value="BPD_transp_1"/>
    <property type="match status" value="1"/>
</dbReference>
<dbReference type="FunFam" id="1.10.3720.10:FF:000033">
    <property type="entry name" value="Polar amino acid ABC transporter permease"/>
    <property type="match status" value="1"/>
</dbReference>
<dbReference type="InterPro" id="IPR000515">
    <property type="entry name" value="MetI-like"/>
</dbReference>
<dbReference type="EMBL" id="FOOK01000008">
    <property type="protein sequence ID" value="SFF91012.1"/>
    <property type="molecule type" value="Genomic_DNA"/>
</dbReference>
<keyword evidence="4" id="KW-1003">Cell membrane</keyword>
<reference evidence="11 12" key="1">
    <citation type="submission" date="2016-10" db="EMBL/GenBank/DDBJ databases">
        <authorList>
            <person name="de Groot N.N."/>
        </authorList>
    </citation>
    <scope>NUCLEOTIDE SEQUENCE [LARGE SCALE GENOMIC DNA]</scope>
    <source>
        <strain evidence="11 12">DSM 44945</strain>
    </source>
</reference>
<dbReference type="STRING" id="201973.SAMN04488025_10874"/>
<dbReference type="NCBIfam" id="TIGR01726">
    <property type="entry name" value="HEQRo_perm_3TM"/>
    <property type="match status" value="1"/>
</dbReference>
<evidence type="ECO:0000256" key="2">
    <source>
        <dbReference type="ARBA" id="ARBA00010072"/>
    </source>
</evidence>
<keyword evidence="6" id="KW-0029">Amino-acid transport</keyword>
<evidence type="ECO:0000256" key="7">
    <source>
        <dbReference type="ARBA" id="ARBA00022989"/>
    </source>
</evidence>
<protein>
    <submittedName>
        <fullName evidence="11">Amino acid ABC transporter membrane protein, PAAT family</fullName>
    </submittedName>
</protein>
<dbReference type="GO" id="GO:0006865">
    <property type="term" value="P:amino acid transport"/>
    <property type="evidence" value="ECO:0007669"/>
    <property type="project" value="UniProtKB-KW"/>
</dbReference>
<evidence type="ECO:0000256" key="4">
    <source>
        <dbReference type="ARBA" id="ARBA00022475"/>
    </source>
</evidence>
<evidence type="ECO:0000313" key="12">
    <source>
        <dbReference type="Proteomes" id="UP000198661"/>
    </source>
</evidence>
<evidence type="ECO:0000256" key="6">
    <source>
        <dbReference type="ARBA" id="ARBA00022970"/>
    </source>
</evidence>
<comment type="subcellular location">
    <subcellularLocation>
        <location evidence="1 9">Cell membrane</location>
        <topology evidence="1 9">Multi-pass membrane protein</topology>
    </subcellularLocation>
</comment>